<dbReference type="EMBL" id="BMAU01021435">
    <property type="protein sequence ID" value="GFY36143.1"/>
    <property type="molecule type" value="Genomic_DNA"/>
</dbReference>
<evidence type="ECO:0000313" key="1">
    <source>
        <dbReference type="EMBL" id="GFY36143.1"/>
    </source>
</evidence>
<gene>
    <name evidence="1" type="ORF">TNCV_4845151</name>
</gene>
<dbReference type="Proteomes" id="UP000887159">
    <property type="component" value="Unassembled WGS sequence"/>
</dbReference>
<evidence type="ECO:0000313" key="2">
    <source>
        <dbReference type="Proteomes" id="UP000887159"/>
    </source>
</evidence>
<name>A0A8X6WJC2_TRICX</name>
<proteinExistence type="predicted"/>
<sequence>MWFENLILITKCDDFTVRKYLQLCMVIQHKSSPYKDATAIKGRDVSEVFRAILFIRFFSNKNSSRITLSVKSRIITEEDMNPILR</sequence>
<keyword evidence="2" id="KW-1185">Reference proteome</keyword>
<comment type="caution">
    <text evidence="1">The sequence shown here is derived from an EMBL/GenBank/DDBJ whole genome shotgun (WGS) entry which is preliminary data.</text>
</comment>
<reference evidence="1" key="1">
    <citation type="submission" date="2020-08" db="EMBL/GenBank/DDBJ databases">
        <title>Multicomponent nature underlies the extraordinary mechanical properties of spider dragline silk.</title>
        <authorList>
            <person name="Kono N."/>
            <person name="Nakamura H."/>
            <person name="Mori M."/>
            <person name="Yoshida Y."/>
            <person name="Ohtoshi R."/>
            <person name="Malay A.D."/>
            <person name="Moran D.A.P."/>
            <person name="Tomita M."/>
            <person name="Numata K."/>
            <person name="Arakawa K."/>
        </authorList>
    </citation>
    <scope>NUCLEOTIDE SEQUENCE</scope>
</reference>
<protein>
    <submittedName>
        <fullName evidence="1">Uncharacterized protein</fullName>
    </submittedName>
</protein>
<dbReference type="AlphaFoldDB" id="A0A8X6WJC2"/>
<accession>A0A8X6WJC2</accession>
<organism evidence="1 2">
    <name type="scientific">Trichonephila clavipes</name>
    <name type="common">Golden silk orbweaver</name>
    <name type="synonym">Nephila clavipes</name>
    <dbReference type="NCBI Taxonomy" id="2585209"/>
    <lineage>
        <taxon>Eukaryota</taxon>
        <taxon>Metazoa</taxon>
        <taxon>Ecdysozoa</taxon>
        <taxon>Arthropoda</taxon>
        <taxon>Chelicerata</taxon>
        <taxon>Arachnida</taxon>
        <taxon>Araneae</taxon>
        <taxon>Araneomorphae</taxon>
        <taxon>Entelegynae</taxon>
        <taxon>Araneoidea</taxon>
        <taxon>Nephilidae</taxon>
        <taxon>Trichonephila</taxon>
    </lineage>
</organism>